<keyword evidence="13" id="KW-0862">Zinc</keyword>
<dbReference type="GO" id="GO:0006565">
    <property type="term" value="P:L-serine catabolic process"/>
    <property type="evidence" value="ECO:0007669"/>
    <property type="project" value="TreeGrafter"/>
</dbReference>
<dbReference type="GO" id="GO:0006567">
    <property type="term" value="P:L-threonine catabolic process"/>
    <property type="evidence" value="ECO:0007669"/>
    <property type="project" value="TreeGrafter"/>
</dbReference>
<feature type="compositionally biased region" description="Acidic residues" evidence="14">
    <location>
        <begin position="468"/>
        <end position="489"/>
    </location>
</feature>
<dbReference type="Gene3D" id="3.30.60.190">
    <property type="match status" value="1"/>
</dbReference>
<dbReference type="Pfam" id="PF04438">
    <property type="entry name" value="zf-HIT"/>
    <property type="match status" value="1"/>
</dbReference>
<comment type="cofactor">
    <cofactor evidence="1">
        <name>pyridoxal 5'-phosphate</name>
        <dbReference type="ChEBI" id="CHEBI:597326"/>
    </cofactor>
</comment>
<dbReference type="InterPro" id="IPR007529">
    <property type="entry name" value="Znf_HIT"/>
</dbReference>
<dbReference type="eggNOG" id="KOG1250">
    <property type="taxonomic scope" value="Eukaryota"/>
</dbReference>
<dbReference type="FunFam" id="3.40.50.1100:FF:000041">
    <property type="entry name" value="Threonine ammonia-lyase, variant"/>
    <property type="match status" value="1"/>
</dbReference>
<dbReference type="PROSITE" id="PS51083">
    <property type="entry name" value="ZF_HIT"/>
    <property type="match status" value="1"/>
</dbReference>
<dbReference type="CDD" id="cd23024">
    <property type="entry name" value="zf-HIT_ZNHIT2-3"/>
    <property type="match status" value="1"/>
</dbReference>
<dbReference type="GO" id="GO:0008270">
    <property type="term" value="F:zinc ion binding"/>
    <property type="evidence" value="ECO:0007669"/>
    <property type="project" value="UniProtKB-UniRule"/>
</dbReference>
<dbReference type="STRING" id="2903.R1F5T9"/>
<comment type="catalytic activity">
    <reaction evidence="5">
        <text>D-serine = pyruvate + NH4(+)</text>
        <dbReference type="Rhea" id="RHEA:13977"/>
        <dbReference type="ChEBI" id="CHEBI:15361"/>
        <dbReference type="ChEBI" id="CHEBI:28938"/>
        <dbReference type="ChEBI" id="CHEBI:35247"/>
        <dbReference type="EC" id="4.3.1.18"/>
    </reaction>
</comment>
<evidence type="ECO:0000256" key="14">
    <source>
        <dbReference type="SAM" id="MobiDB-lite"/>
    </source>
</evidence>
<evidence type="ECO:0000256" key="6">
    <source>
        <dbReference type="ARBA" id="ARBA00051769"/>
    </source>
</evidence>
<dbReference type="RefSeq" id="XP_005781023.1">
    <property type="nucleotide sequence ID" value="XM_005780966.1"/>
</dbReference>
<evidence type="ECO:0000256" key="3">
    <source>
        <dbReference type="ARBA" id="ARBA00023239"/>
    </source>
</evidence>
<dbReference type="eggNOG" id="KOG4317">
    <property type="taxonomic scope" value="Eukaryota"/>
</dbReference>
<dbReference type="GO" id="GO:0030170">
    <property type="term" value="F:pyridoxal phosphate binding"/>
    <property type="evidence" value="ECO:0007669"/>
    <property type="project" value="UniProtKB-ARBA"/>
</dbReference>
<comment type="function">
    <text evidence="7">Catalyzes the synthesis of D-serine from L-serine. D-serine is a key coagonist with glutamate at NMDA receptors. Has dehydratase activity towards both L-serine and D-serine.</text>
</comment>
<dbReference type="GO" id="GO:0003941">
    <property type="term" value="F:L-serine ammonia-lyase activity"/>
    <property type="evidence" value="ECO:0007669"/>
    <property type="project" value="TreeGrafter"/>
</dbReference>
<dbReference type="CDD" id="cd04886">
    <property type="entry name" value="ACT_ThrD-II-like"/>
    <property type="match status" value="1"/>
</dbReference>
<evidence type="ECO:0000256" key="12">
    <source>
        <dbReference type="ARBA" id="ARBA00081761"/>
    </source>
</evidence>
<dbReference type="InterPro" id="IPR045865">
    <property type="entry name" value="ACT-like_dom_sf"/>
</dbReference>
<evidence type="ECO:0000313" key="16">
    <source>
        <dbReference type="EnsemblProtists" id="EOD28594"/>
    </source>
</evidence>
<dbReference type="HOGENOM" id="CLU_362262_0_0_1"/>
<dbReference type="InterPro" id="IPR001926">
    <property type="entry name" value="TrpB-like_PALP"/>
</dbReference>
<dbReference type="GO" id="GO:0030378">
    <property type="term" value="F:serine racemase activity"/>
    <property type="evidence" value="ECO:0007669"/>
    <property type="project" value="UniProtKB-EC"/>
</dbReference>
<organism evidence="16 17">
    <name type="scientific">Emiliania huxleyi (strain CCMP1516)</name>
    <dbReference type="NCBI Taxonomy" id="280463"/>
    <lineage>
        <taxon>Eukaryota</taxon>
        <taxon>Haptista</taxon>
        <taxon>Haptophyta</taxon>
        <taxon>Prymnesiophyceae</taxon>
        <taxon>Isochrysidales</taxon>
        <taxon>Noelaerhabdaceae</taxon>
        <taxon>Emiliania</taxon>
    </lineage>
</organism>
<evidence type="ECO:0000256" key="2">
    <source>
        <dbReference type="ARBA" id="ARBA00022898"/>
    </source>
</evidence>
<evidence type="ECO:0000256" key="1">
    <source>
        <dbReference type="ARBA" id="ARBA00001933"/>
    </source>
</evidence>
<evidence type="ECO:0000256" key="10">
    <source>
        <dbReference type="ARBA" id="ARBA00076108"/>
    </source>
</evidence>
<dbReference type="GO" id="GO:0008721">
    <property type="term" value="F:D-serine ammonia-lyase activity"/>
    <property type="evidence" value="ECO:0007669"/>
    <property type="project" value="UniProtKB-EC"/>
</dbReference>
<evidence type="ECO:0000256" key="13">
    <source>
        <dbReference type="PROSITE-ProRule" id="PRU00453"/>
    </source>
</evidence>
<sequence length="772" mass="81012">MTGCSIHLKKECDGFLQGARRTHAIMSLSEEQRRRGVIAASAGNHALALAWHGSQLGVPVTVVMPTVAPMTKVQNCRLFGANIIIHGDHIGEAKDYALQDPALQGLTYINGYDDVEVIAGTGTLGIEMLEQVPDCEVLVVPIGGGGLIAGIALAAKTLNPAVQVVGVEPRRCASYTAALRAGHPVTAEVLPTLADGLAVVRVEEKDVALAVLRLVEGKKMVVVVPLCGGNIVIDVNVLGRVIERGLAADGRLVRLTLRVSDRPGGIAELTGVLAAAGASVKDIFHERAWLHTSVDQVTIKAVLETLGPEHNAAIMRSLADSLPAAVDTMRLEGTWTEDGASNLSGRWVVLGMADRMWRLENREKETKDRRKKRENSLTSSRVCGVCTRQYAKYKCPRCAVAYCCLACYRSHSEGCAEGFYEEEATRVLRETRATPEQRSEMLQTLRRFEGEYGDGRALGGGGGGGIPDDGEGSEDDGLDAVASGDEEGELDEPARMALVQLLSAASLQGEGEGEGDPAGGPLLDEASLLSEAGRATFRRLVADGSLAARLQAAPAWWERVPPAAVVGSVAGGWCVAAPAPRVVDVTDEAAAEAPGAPPLPATIPPLRSLTSRAVPAGLRYSLLEQLVGYAYVYRLHCGAPEDDPLSAGAALLALCATLSGSVPGVHPTASEALLRLALSADDPAVATSPAFGARAVADAETLLGDPAGGRAAMALAGLDELLRALGEPERRVVSEALRFELRKELERREALRVAAAGPQTAAATLIRPVGDS</sequence>
<dbReference type="InterPro" id="IPR044561">
    <property type="entry name" value="ACT_ThrD-II-like"/>
</dbReference>
<dbReference type="GO" id="GO:0009097">
    <property type="term" value="P:isoleucine biosynthetic process"/>
    <property type="evidence" value="ECO:0007669"/>
    <property type="project" value="TreeGrafter"/>
</dbReference>
<reference evidence="16" key="2">
    <citation type="submission" date="2024-10" db="UniProtKB">
        <authorList>
            <consortium name="EnsemblProtists"/>
        </authorList>
    </citation>
    <scope>IDENTIFICATION</scope>
</reference>
<dbReference type="SUPFAM" id="SSF55021">
    <property type="entry name" value="ACT-like"/>
    <property type="match status" value="1"/>
</dbReference>
<evidence type="ECO:0000256" key="11">
    <source>
        <dbReference type="ARBA" id="ARBA00081060"/>
    </source>
</evidence>
<name>A0A0D3JYK9_EMIH1</name>
<protein>
    <recommendedName>
        <fullName evidence="9">Serine racemase</fullName>
        <ecNumber evidence="8">5.1.1.18</ecNumber>
    </recommendedName>
    <alternativeName>
        <fullName evidence="10">D-serine ammonia-lyase</fullName>
    </alternativeName>
    <alternativeName>
        <fullName evidence="12">D-serine dehydratase</fullName>
    </alternativeName>
    <alternativeName>
        <fullName evidence="11">L-serine ammonia-lyase</fullName>
    </alternativeName>
    <alternativeName>
        <fullName evidence="4">L-serine dehydratase</fullName>
    </alternativeName>
</protein>
<dbReference type="AlphaFoldDB" id="A0A0D3JYK9"/>
<dbReference type="EC" id="5.1.1.18" evidence="8"/>
<proteinExistence type="predicted"/>
<dbReference type="GO" id="GO:0004794">
    <property type="term" value="F:threonine deaminase activity"/>
    <property type="evidence" value="ECO:0007669"/>
    <property type="project" value="TreeGrafter"/>
</dbReference>
<feature type="region of interest" description="Disordered" evidence="14">
    <location>
        <begin position="452"/>
        <end position="489"/>
    </location>
</feature>
<evidence type="ECO:0000256" key="5">
    <source>
        <dbReference type="ARBA" id="ARBA00050422"/>
    </source>
</evidence>
<dbReference type="EnsemblProtists" id="EOD28594">
    <property type="protein sequence ID" value="EOD28594"/>
    <property type="gene ID" value="EMIHUDRAFT_450038"/>
</dbReference>
<dbReference type="PaxDb" id="2903-EOD28594"/>
<keyword evidence="13" id="KW-0863">Zinc-finger</keyword>
<evidence type="ECO:0000256" key="4">
    <source>
        <dbReference type="ARBA" id="ARBA00031418"/>
    </source>
</evidence>
<dbReference type="GeneID" id="17274140"/>
<accession>A0A0D3JYK9</accession>
<dbReference type="Pfam" id="PF00291">
    <property type="entry name" value="PALP"/>
    <property type="match status" value="1"/>
</dbReference>
<evidence type="ECO:0000256" key="9">
    <source>
        <dbReference type="ARBA" id="ARBA00070760"/>
    </source>
</evidence>
<keyword evidence="3" id="KW-0456">Lyase</keyword>
<reference evidence="17" key="1">
    <citation type="journal article" date="2013" name="Nature">
        <title>Pan genome of the phytoplankton Emiliania underpins its global distribution.</title>
        <authorList>
            <person name="Read B.A."/>
            <person name="Kegel J."/>
            <person name="Klute M.J."/>
            <person name="Kuo A."/>
            <person name="Lefebvre S.C."/>
            <person name="Maumus F."/>
            <person name="Mayer C."/>
            <person name="Miller J."/>
            <person name="Monier A."/>
            <person name="Salamov A."/>
            <person name="Young J."/>
            <person name="Aguilar M."/>
            <person name="Claverie J.M."/>
            <person name="Frickenhaus S."/>
            <person name="Gonzalez K."/>
            <person name="Herman E.K."/>
            <person name="Lin Y.C."/>
            <person name="Napier J."/>
            <person name="Ogata H."/>
            <person name="Sarno A.F."/>
            <person name="Shmutz J."/>
            <person name="Schroeder D."/>
            <person name="de Vargas C."/>
            <person name="Verret F."/>
            <person name="von Dassow P."/>
            <person name="Valentin K."/>
            <person name="Van de Peer Y."/>
            <person name="Wheeler G."/>
            <person name="Dacks J.B."/>
            <person name="Delwiche C.F."/>
            <person name="Dyhrman S.T."/>
            <person name="Glockner G."/>
            <person name="John U."/>
            <person name="Richards T."/>
            <person name="Worden A.Z."/>
            <person name="Zhang X."/>
            <person name="Grigoriev I.V."/>
            <person name="Allen A.E."/>
            <person name="Bidle K."/>
            <person name="Borodovsky M."/>
            <person name="Bowler C."/>
            <person name="Brownlee C."/>
            <person name="Cock J.M."/>
            <person name="Elias M."/>
            <person name="Gladyshev V.N."/>
            <person name="Groth M."/>
            <person name="Guda C."/>
            <person name="Hadaegh A."/>
            <person name="Iglesias-Rodriguez M.D."/>
            <person name="Jenkins J."/>
            <person name="Jones B.M."/>
            <person name="Lawson T."/>
            <person name="Leese F."/>
            <person name="Lindquist E."/>
            <person name="Lobanov A."/>
            <person name="Lomsadze A."/>
            <person name="Malik S.B."/>
            <person name="Marsh M.E."/>
            <person name="Mackinder L."/>
            <person name="Mock T."/>
            <person name="Mueller-Roeber B."/>
            <person name="Pagarete A."/>
            <person name="Parker M."/>
            <person name="Probert I."/>
            <person name="Quesneville H."/>
            <person name="Raines C."/>
            <person name="Rensing S.A."/>
            <person name="Riano-Pachon D.M."/>
            <person name="Richier S."/>
            <person name="Rokitta S."/>
            <person name="Shiraiwa Y."/>
            <person name="Soanes D.M."/>
            <person name="van der Giezen M."/>
            <person name="Wahlund T.M."/>
            <person name="Williams B."/>
            <person name="Wilson W."/>
            <person name="Wolfe G."/>
            <person name="Wurch L.L."/>
        </authorList>
    </citation>
    <scope>NUCLEOTIDE SEQUENCE</scope>
</reference>
<dbReference type="GO" id="GO:0005524">
    <property type="term" value="F:ATP binding"/>
    <property type="evidence" value="ECO:0007669"/>
    <property type="project" value="UniProtKB-ARBA"/>
</dbReference>
<dbReference type="SUPFAM" id="SSF53686">
    <property type="entry name" value="Tryptophan synthase beta subunit-like PLP-dependent enzymes"/>
    <property type="match status" value="1"/>
</dbReference>
<dbReference type="KEGG" id="ehx:EMIHUDRAFT_450038"/>
<dbReference type="SUPFAM" id="SSF144232">
    <property type="entry name" value="HIT/MYND zinc finger-like"/>
    <property type="match status" value="1"/>
</dbReference>
<evidence type="ECO:0000259" key="15">
    <source>
        <dbReference type="PROSITE" id="PS51083"/>
    </source>
</evidence>
<feature type="domain" description="HIT-type" evidence="15">
    <location>
        <begin position="383"/>
        <end position="415"/>
    </location>
</feature>
<dbReference type="Proteomes" id="UP000013827">
    <property type="component" value="Unassembled WGS sequence"/>
</dbReference>
<dbReference type="InterPro" id="IPR050147">
    <property type="entry name" value="Ser/Thr_Dehydratase"/>
</dbReference>
<keyword evidence="2" id="KW-0663">Pyridoxal phosphate</keyword>
<feature type="compositionally biased region" description="Gly residues" evidence="14">
    <location>
        <begin position="456"/>
        <end position="467"/>
    </location>
</feature>
<dbReference type="Gene3D" id="3.40.50.1100">
    <property type="match status" value="2"/>
</dbReference>
<dbReference type="PANTHER" id="PTHR48078">
    <property type="entry name" value="THREONINE DEHYDRATASE, MITOCHONDRIAL-RELATED"/>
    <property type="match status" value="1"/>
</dbReference>
<dbReference type="InterPro" id="IPR036052">
    <property type="entry name" value="TrpB-like_PALP_sf"/>
</dbReference>
<keyword evidence="13" id="KW-0479">Metal-binding</keyword>
<evidence type="ECO:0000256" key="7">
    <source>
        <dbReference type="ARBA" id="ARBA00056426"/>
    </source>
</evidence>
<keyword evidence="17" id="KW-1185">Reference proteome</keyword>
<comment type="catalytic activity">
    <reaction evidence="6">
        <text>L-serine = D-serine</text>
        <dbReference type="Rhea" id="RHEA:10980"/>
        <dbReference type="ChEBI" id="CHEBI:33384"/>
        <dbReference type="ChEBI" id="CHEBI:35247"/>
        <dbReference type="EC" id="5.1.1.18"/>
    </reaction>
</comment>
<evidence type="ECO:0000256" key="8">
    <source>
        <dbReference type="ARBA" id="ARBA00066592"/>
    </source>
</evidence>
<evidence type="ECO:0000313" key="17">
    <source>
        <dbReference type="Proteomes" id="UP000013827"/>
    </source>
</evidence>
<dbReference type="PANTHER" id="PTHR48078:SF19">
    <property type="entry name" value="ACT DOMAIN-CONTAINING PROTEIN"/>
    <property type="match status" value="1"/>
</dbReference>